<organism evidence="1 2">
    <name type="scientific">Spinacia oleracea</name>
    <name type="common">Spinach</name>
    <dbReference type="NCBI Taxonomy" id="3562"/>
    <lineage>
        <taxon>Eukaryota</taxon>
        <taxon>Viridiplantae</taxon>
        <taxon>Streptophyta</taxon>
        <taxon>Embryophyta</taxon>
        <taxon>Tracheophyta</taxon>
        <taxon>Spermatophyta</taxon>
        <taxon>Magnoliopsida</taxon>
        <taxon>eudicotyledons</taxon>
        <taxon>Gunneridae</taxon>
        <taxon>Pentapetalae</taxon>
        <taxon>Caryophyllales</taxon>
        <taxon>Chenopodiaceae</taxon>
        <taxon>Chenopodioideae</taxon>
        <taxon>Anserineae</taxon>
        <taxon>Spinacia</taxon>
    </lineage>
</organism>
<dbReference type="GeneID" id="110786196"/>
<evidence type="ECO:0000313" key="2">
    <source>
        <dbReference type="RefSeq" id="XP_021846427.1"/>
    </source>
</evidence>
<gene>
    <name evidence="2" type="primary">LOC110786196</name>
</gene>
<evidence type="ECO:0000313" key="1">
    <source>
        <dbReference type="Proteomes" id="UP000813463"/>
    </source>
</evidence>
<protein>
    <recommendedName>
        <fullName evidence="3">DUF4283 domain-containing protein</fullName>
    </recommendedName>
</protein>
<dbReference type="RefSeq" id="XP_021846427.1">
    <property type="nucleotide sequence ID" value="XM_021990735.1"/>
</dbReference>
<proteinExistence type="predicted"/>
<dbReference type="Proteomes" id="UP000813463">
    <property type="component" value="Chromosome 4"/>
</dbReference>
<keyword evidence="1" id="KW-1185">Reference proteome</keyword>
<reference evidence="2" key="2">
    <citation type="submission" date="2025-08" db="UniProtKB">
        <authorList>
            <consortium name="RefSeq"/>
        </authorList>
    </citation>
    <scope>IDENTIFICATION</scope>
    <source>
        <tissue evidence="2">Leaf</tissue>
    </source>
</reference>
<dbReference type="OrthoDB" id="1939300at2759"/>
<dbReference type="PANTHER" id="PTHR33233">
    <property type="entry name" value="ENDONUCLEASE/EXONUCLEASE/PHOSPHATASE"/>
    <property type="match status" value="1"/>
</dbReference>
<dbReference type="AlphaFoldDB" id="A0A9R0IC34"/>
<name>A0A9R0IC34_SPIOL</name>
<sequence>MAGPHTFFGRKLIVKPWAANFNFQEEVLRVVHVWVRLPNLPLICWGSDSLSRIGSLLGAPLFADECTSKQLRISFVRILVEVDVTRELPKSVVVQVPVGKTIQQCVEYEWLPPFCNTCKVVGHTCSKEKNNTTIFKPATLHQKKVKKVWRPKTFNLNTCSVEITESEKGEIAKGVSDDFVAHLDLVVTPVVPIQDDGWRVVSRRNREVRTPVQTVGLAQVHIITDGVANDGGGTGMDSVIDQT</sequence>
<reference evidence="1" key="1">
    <citation type="journal article" date="2021" name="Nat. Commun.">
        <title>Genomic analyses provide insights into spinach domestication and the genetic basis of agronomic traits.</title>
        <authorList>
            <person name="Cai X."/>
            <person name="Sun X."/>
            <person name="Xu C."/>
            <person name="Sun H."/>
            <person name="Wang X."/>
            <person name="Ge C."/>
            <person name="Zhang Z."/>
            <person name="Wang Q."/>
            <person name="Fei Z."/>
            <person name="Jiao C."/>
            <person name="Wang Q."/>
        </authorList>
    </citation>
    <scope>NUCLEOTIDE SEQUENCE [LARGE SCALE GENOMIC DNA]</scope>
    <source>
        <strain evidence="1">cv. Varoflay</strain>
    </source>
</reference>
<evidence type="ECO:0008006" key="3">
    <source>
        <dbReference type="Google" id="ProtNLM"/>
    </source>
</evidence>
<accession>A0A9R0IC34</accession>
<dbReference type="PANTHER" id="PTHR33233:SF17">
    <property type="entry name" value="DUF4283 DOMAIN-CONTAINING PROTEIN"/>
    <property type="match status" value="1"/>
</dbReference>
<dbReference type="KEGG" id="soe:110786196"/>